<reference evidence="10" key="1">
    <citation type="submission" date="2020-01" db="EMBL/GenBank/DDBJ databases">
        <title>Genome sequence of Kobresia littledalei, the first chromosome-level genome in the family Cyperaceae.</title>
        <authorList>
            <person name="Qu G."/>
        </authorList>
    </citation>
    <scope>NUCLEOTIDE SEQUENCE</scope>
    <source>
        <strain evidence="10">C.B.Clarke</strain>
        <tissue evidence="10">Leaf</tissue>
    </source>
</reference>
<dbReference type="GO" id="GO:0005634">
    <property type="term" value="C:nucleus"/>
    <property type="evidence" value="ECO:0007669"/>
    <property type="project" value="UniProtKB-SubCell"/>
</dbReference>
<dbReference type="CDD" id="cd00167">
    <property type="entry name" value="SANT"/>
    <property type="match status" value="3"/>
</dbReference>
<dbReference type="InterPro" id="IPR009057">
    <property type="entry name" value="Homeodomain-like_sf"/>
</dbReference>
<evidence type="ECO:0000313" key="11">
    <source>
        <dbReference type="Proteomes" id="UP000623129"/>
    </source>
</evidence>
<dbReference type="PROSITE" id="PS50090">
    <property type="entry name" value="MYB_LIKE"/>
    <property type="match status" value="3"/>
</dbReference>
<protein>
    <submittedName>
        <fullName evidence="10">Myb-related protein 3R-1-like protein</fullName>
    </submittedName>
</protein>
<dbReference type="Pfam" id="PF13921">
    <property type="entry name" value="Myb_DNA-bind_6"/>
    <property type="match status" value="1"/>
</dbReference>
<feature type="region of interest" description="Disordered" evidence="7">
    <location>
        <begin position="776"/>
        <end position="803"/>
    </location>
</feature>
<dbReference type="OrthoDB" id="2143914at2759"/>
<dbReference type="EMBL" id="SWLB01000015">
    <property type="protein sequence ID" value="KAF3328708.1"/>
    <property type="molecule type" value="Genomic_DNA"/>
</dbReference>
<feature type="region of interest" description="Disordered" evidence="7">
    <location>
        <begin position="569"/>
        <end position="596"/>
    </location>
</feature>
<feature type="domain" description="HTH myb-type" evidence="9">
    <location>
        <begin position="102"/>
        <end position="157"/>
    </location>
</feature>
<dbReference type="PANTHER" id="PTHR45614">
    <property type="entry name" value="MYB PROTEIN-RELATED"/>
    <property type="match status" value="1"/>
</dbReference>
<gene>
    <name evidence="10" type="ORF">FCM35_KLT05786</name>
</gene>
<comment type="caution">
    <text evidence="10">The sequence shown here is derived from an EMBL/GenBank/DDBJ whole genome shotgun (WGS) entry which is preliminary data.</text>
</comment>
<keyword evidence="5" id="KW-0804">Transcription</keyword>
<name>A0A833VMN0_9POAL</name>
<feature type="compositionally biased region" description="Polar residues" evidence="7">
    <location>
        <begin position="266"/>
        <end position="275"/>
    </location>
</feature>
<evidence type="ECO:0000256" key="1">
    <source>
        <dbReference type="ARBA" id="ARBA00004123"/>
    </source>
</evidence>
<dbReference type="AlphaFoldDB" id="A0A833VMN0"/>
<feature type="compositionally biased region" description="Basic and acidic residues" evidence="7">
    <location>
        <begin position="785"/>
        <end position="798"/>
    </location>
</feature>
<dbReference type="PROSITE" id="PS51294">
    <property type="entry name" value="HTH_MYB"/>
    <property type="match status" value="3"/>
</dbReference>
<evidence type="ECO:0000313" key="10">
    <source>
        <dbReference type="EMBL" id="KAF3328708.1"/>
    </source>
</evidence>
<evidence type="ECO:0000259" key="9">
    <source>
        <dbReference type="PROSITE" id="PS51294"/>
    </source>
</evidence>
<dbReference type="Pfam" id="PF00249">
    <property type="entry name" value="Myb_DNA-binding"/>
    <property type="match status" value="1"/>
</dbReference>
<keyword evidence="3" id="KW-0805">Transcription regulation</keyword>
<dbReference type="FunFam" id="1.10.10.60:FF:000016">
    <property type="entry name" value="Transcriptional activator Myb isoform A"/>
    <property type="match status" value="1"/>
</dbReference>
<dbReference type="GO" id="GO:0000978">
    <property type="term" value="F:RNA polymerase II cis-regulatory region sequence-specific DNA binding"/>
    <property type="evidence" value="ECO:0007669"/>
    <property type="project" value="TreeGrafter"/>
</dbReference>
<keyword evidence="2" id="KW-0677">Repeat</keyword>
<feature type="region of interest" description="Disordered" evidence="7">
    <location>
        <begin position="657"/>
        <end position="698"/>
    </location>
</feature>
<dbReference type="Gene3D" id="1.10.10.60">
    <property type="entry name" value="Homeodomain-like"/>
    <property type="match status" value="3"/>
</dbReference>
<evidence type="ECO:0000256" key="7">
    <source>
        <dbReference type="SAM" id="MobiDB-lite"/>
    </source>
</evidence>
<feature type="region of interest" description="Disordered" evidence="7">
    <location>
        <begin position="1"/>
        <end position="62"/>
    </location>
</feature>
<dbReference type="Proteomes" id="UP000623129">
    <property type="component" value="Unassembled WGS sequence"/>
</dbReference>
<feature type="compositionally biased region" description="Polar residues" evidence="7">
    <location>
        <begin position="225"/>
        <end position="251"/>
    </location>
</feature>
<organism evidence="10 11">
    <name type="scientific">Carex littledalei</name>
    <dbReference type="NCBI Taxonomy" id="544730"/>
    <lineage>
        <taxon>Eukaryota</taxon>
        <taxon>Viridiplantae</taxon>
        <taxon>Streptophyta</taxon>
        <taxon>Embryophyta</taxon>
        <taxon>Tracheophyta</taxon>
        <taxon>Spermatophyta</taxon>
        <taxon>Magnoliopsida</taxon>
        <taxon>Liliopsida</taxon>
        <taxon>Poales</taxon>
        <taxon>Cyperaceae</taxon>
        <taxon>Cyperoideae</taxon>
        <taxon>Cariceae</taxon>
        <taxon>Carex</taxon>
        <taxon>Carex subgen. Euthyceras</taxon>
    </lineage>
</organism>
<dbReference type="SMART" id="SM00717">
    <property type="entry name" value="SANT"/>
    <property type="match status" value="3"/>
</dbReference>
<feature type="domain" description="Myb-like" evidence="8">
    <location>
        <begin position="154"/>
        <end position="204"/>
    </location>
</feature>
<keyword evidence="4" id="KW-0238">DNA-binding</keyword>
<dbReference type="InterPro" id="IPR017930">
    <property type="entry name" value="Myb_dom"/>
</dbReference>
<feature type="domain" description="HTH myb-type" evidence="9">
    <location>
        <begin position="158"/>
        <end position="208"/>
    </location>
</feature>
<evidence type="ECO:0000256" key="5">
    <source>
        <dbReference type="ARBA" id="ARBA00023163"/>
    </source>
</evidence>
<dbReference type="FunFam" id="1.10.10.60:FF:000324">
    <property type="entry name" value="Transcription factor MYB3R-2"/>
    <property type="match status" value="1"/>
</dbReference>
<comment type="subcellular location">
    <subcellularLocation>
        <location evidence="1">Nucleus</location>
    </subcellularLocation>
</comment>
<sequence>MVSSSKKKSAPTKGDIGEAAPSSTACSGGSGSHNVCQQRRSIPGRTTGPARRSSKGNWTPEEDEILSRAVHQFQGKNWKKIAEFFPDRTDVQCLHRWQKVLNPELIKGPWSKEEDEIIVQMVHKYGPKKWSTIAQALPGRIGKQCRERWHNHLNPNINKEAWTQEEEIMLIHAHSIHGNKWAELTKYLPGRTDNSIKNHWNSSVKKKVNSYATMGLLQYPPPFPSTENTSHPQHGIPNSNTPSSSALNPQGSRDLELSDHDPDLDQVSSSSSAQNPIIPFRGIESELDTVEHIDSESIFNEADSYMVCDDMGPTNTENGTIAVAMASPPVQDDSDSGDRMAWPELSIQAMMAIPDVVNMDSLLSNSMNTANAQPVPIDLENAVPPSFVCTTSTDDSGVITCSYDGFAYSTQPLDKILEVERNIPVPPEPSHMQDELPENQENKWPVKLEEERENASGGLFYEPPRFPCMEIPFVSCELVNSGDIQQEYSPLGIRQLMTSSLYSSDSPSGRMWCLQSVSSGEGSPEEFLKSAAKSFNATPSIVKKRSRGLLFSPLQDKRGNHTKSIELEIDTTLEDNPEKENIPPDPGSGSKTTPIKVGATEPSLAALGGASDSNGISRTPGNVLVERNPNQIFFSPNSCEISTGVRLLKERRRFRPQIGMPDLSNPKSSEVMAAGSSHQKTENEPECSGSKPDGPSESLNIFADTPGIKRGLESPSAWKSPWYMNSHITGQPEFSFQEMGFFMSPVASYDALALMRHFSENTADVVAEAQEVLNASNKKSTAKGDLAHDENTRPDKQPRMTGGRVLDFTECSSPVRMVEQRRIRSVGPSLNPISPSSHLLKNCR</sequence>
<dbReference type="FunFam" id="1.10.10.60:FF:000010">
    <property type="entry name" value="Transcriptional activator Myb isoform A"/>
    <property type="match status" value="1"/>
</dbReference>
<evidence type="ECO:0000256" key="6">
    <source>
        <dbReference type="ARBA" id="ARBA00023242"/>
    </source>
</evidence>
<feature type="region of interest" description="Disordered" evidence="7">
    <location>
        <begin position="219"/>
        <end position="282"/>
    </location>
</feature>
<feature type="domain" description="Myb-like" evidence="8">
    <location>
        <begin position="50"/>
        <end position="101"/>
    </location>
</feature>
<feature type="compositionally biased region" description="Basic residues" evidence="7">
    <location>
        <begin position="1"/>
        <end position="10"/>
    </location>
</feature>
<feature type="compositionally biased region" description="Basic and acidic residues" evidence="7">
    <location>
        <begin position="253"/>
        <end position="263"/>
    </location>
</feature>
<feature type="domain" description="Myb-like" evidence="8">
    <location>
        <begin position="102"/>
        <end position="153"/>
    </location>
</feature>
<accession>A0A833VMN0</accession>
<dbReference type="InterPro" id="IPR001005">
    <property type="entry name" value="SANT/Myb"/>
</dbReference>
<dbReference type="SUPFAM" id="SSF46689">
    <property type="entry name" value="Homeodomain-like"/>
    <property type="match status" value="2"/>
</dbReference>
<evidence type="ECO:0000259" key="8">
    <source>
        <dbReference type="PROSITE" id="PS50090"/>
    </source>
</evidence>
<dbReference type="InterPro" id="IPR050560">
    <property type="entry name" value="MYB_TF"/>
</dbReference>
<keyword evidence="11" id="KW-1185">Reference proteome</keyword>
<evidence type="ECO:0000256" key="4">
    <source>
        <dbReference type="ARBA" id="ARBA00023125"/>
    </source>
</evidence>
<feature type="domain" description="HTH myb-type" evidence="9">
    <location>
        <begin position="55"/>
        <end position="101"/>
    </location>
</feature>
<proteinExistence type="predicted"/>
<feature type="compositionally biased region" description="Polar residues" evidence="7">
    <location>
        <begin position="21"/>
        <end position="40"/>
    </location>
</feature>
<dbReference type="GO" id="GO:0000981">
    <property type="term" value="F:DNA-binding transcription factor activity, RNA polymerase II-specific"/>
    <property type="evidence" value="ECO:0007669"/>
    <property type="project" value="TreeGrafter"/>
</dbReference>
<dbReference type="PANTHER" id="PTHR45614:SF266">
    <property type="entry name" value="TRANSCRIPTION FACTOR MYB3R-4"/>
    <property type="match status" value="1"/>
</dbReference>
<evidence type="ECO:0000256" key="2">
    <source>
        <dbReference type="ARBA" id="ARBA00022737"/>
    </source>
</evidence>
<keyword evidence="6" id="KW-0539">Nucleus</keyword>
<evidence type="ECO:0000256" key="3">
    <source>
        <dbReference type="ARBA" id="ARBA00023015"/>
    </source>
</evidence>